<dbReference type="EMBL" id="JBBPFD010000004">
    <property type="protein sequence ID" value="KAK7930457.1"/>
    <property type="molecule type" value="Genomic_DNA"/>
</dbReference>
<organism evidence="1 2">
    <name type="scientific">Mugilogobius chulae</name>
    <name type="common">yellowstripe goby</name>
    <dbReference type="NCBI Taxonomy" id="88201"/>
    <lineage>
        <taxon>Eukaryota</taxon>
        <taxon>Metazoa</taxon>
        <taxon>Chordata</taxon>
        <taxon>Craniata</taxon>
        <taxon>Vertebrata</taxon>
        <taxon>Euteleostomi</taxon>
        <taxon>Actinopterygii</taxon>
        <taxon>Neopterygii</taxon>
        <taxon>Teleostei</taxon>
        <taxon>Neoteleostei</taxon>
        <taxon>Acanthomorphata</taxon>
        <taxon>Gobiaria</taxon>
        <taxon>Gobiiformes</taxon>
        <taxon>Gobioidei</taxon>
        <taxon>Gobiidae</taxon>
        <taxon>Gobionellinae</taxon>
        <taxon>Mugilogobius</taxon>
    </lineage>
</organism>
<name>A0AAW0PLF9_9GOBI</name>
<dbReference type="AlphaFoldDB" id="A0AAW0PLF9"/>
<reference evidence="2" key="1">
    <citation type="submission" date="2024-04" db="EMBL/GenBank/DDBJ databases">
        <title>Salinicola lusitanus LLJ914,a marine bacterium isolated from the Okinawa Trough.</title>
        <authorList>
            <person name="Li J."/>
        </authorList>
    </citation>
    <scope>NUCLEOTIDE SEQUENCE [LARGE SCALE GENOMIC DNA]</scope>
</reference>
<comment type="caution">
    <text evidence="1">The sequence shown here is derived from an EMBL/GenBank/DDBJ whole genome shotgun (WGS) entry which is preliminary data.</text>
</comment>
<accession>A0AAW0PLF9</accession>
<dbReference type="Proteomes" id="UP001460270">
    <property type="component" value="Unassembled WGS sequence"/>
</dbReference>
<sequence length="220" mass="25174">MIIDFGRKPAHQPVIIDGEKIEVVDTYKYLGVHLDHKLDWSEQARALYSKGQIGSRKNGGTWTKEQNSKAYYSGFQKRKKERQLSCDRESTSKEKYLVGMVSLKRVEGIFKDPHQVGRFIHQNVGDVCAVTVTRGGTVIIECKTQQQEEKAMDIVGFQRRAMWRQCAGGLNCVLTVEMANVSMKFAKRRIENQYVLIAEGIIELDLLFAQQENWKKKSVS</sequence>
<protein>
    <submittedName>
        <fullName evidence="1">Uncharacterized protein</fullName>
    </submittedName>
</protein>
<evidence type="ECO:0000313" key="1">
    <source>
        <dbReference type="EMBL" id="KAK7930457.1"/>
    </source>
</evidence>
<proteinExistence type="predicted"/>
<evidence type="ECO:0000313" key="2">
    <source>
        <dbReference type="Proteomes" id="UP001460270"/>
    </source>
</evidence>
<gene>
    <name evidence="1" type="ORF">WMY93_006852</name>
</gene>
<keyword evidence="2" id="KW-1185">Reference proteome</keyword>